<evidence type="ECO:0000256" key="5">
    <source>
        <dbReference type="ARBA" id="ARBA00023136"/>
    </source>
</evidence>
<dbReference type="InterPro" id="IPR022369">
    <property type="entry name" value="Integral_membrane_TerC_rswitch"/>
</dbReference>
<evidence type="ECO:0000256" key="6">
    <source>
        <dbReference type="SAM" id="Phobius"/>
    </source>
</evidence>
<dbReference type="AlphaFoldDB" id="A0A062XLM7"/>
<evidence type="ECO:0000256" key="2">
    <source>
        <dbReference type="ARBA" id="ARBA00007511"/>
    </source>
</evidence>
<comment type="caution">
    <text evidence="7">The sequence shown here is derived from an EMBL/GenBank/DDBJ whole genome shotgun (WGS) entry which is preliminary data.</text>
</comment>
<dbReference type="PANTHER" id="PTHR30238:SF0">
    <property type="entry name" value="THYLAKOID MEMBRANE PROTEIN TERC, CHLOROPLASTIC"/>
    <property type="match status" value="1"/>
</dbReference>
<feature type="transmembrane region" description="Helical" evidence="6">
    <location>
        <begin position="63"/>
        <end position="89"/>
    </location>
</feature>
<keyword evidence="8" id="KW-1185">Reference proteome</keyword>
<protein>
    <recommendedName>
        <fullName evidence="9">TerC family protein</fullName>
    </recommendedName>
</protein>
<feature type="transmembrane region" description="Helical" evidence="6">
    <location>
        <begin position="254"/>
        <end position="272"/>
    </location>
</feature>
<comment type="similarity">
    <text evidence="2">Belongs to the TerC family.</text>
</comment>
<evidence type="ECO:0000256" key="1">
    <source>
        <dbReference type="ARBA" id="ARBA00004141"/>
    </source>
</evidence>
<dbReference type="NCBIfam" id="TIGR03718">
    <property type="entry name" value="R_switched_Alx"/>
    <property type="match status" value="1"/>
</dbReference>
<gene>
    <name evidence="7" type="ORF">EG19_05780</name>
</gene>
<dbReference type="OrthoDB" id="9783692at2"/>
<dbReference type="InterPro" id="IPR005496">
    <property type="entry name" value="Integral_membrane_TerC"/>
</dbReference>
<evidence type="ECO:0000313" key="8">
    <source>
        <dbReference type="Proteomes" id="UP000027284"/>
    </source>
</evidence>
<feature type="transmembrane region" description="Helical" evidence="6">
    <location>
        <begin position="101"/>
        <end position="123"/>
    </location>
</feature>
<reference evidence="7 8" key="1">
    <citation type="submission" date="2014-04" db="EMBL/GenBank/DDBJ databases">
        <title>The Genome Sequence of Thermoanaerobaculum aquaticum MP-01, The First Cultivated Group 23 Acidobacterium.</title>
        <authorList>
            <person name="Stamps B.W."/>
            <person name="Losey N.A."/>
            <person name="Lawson P.A."/>
            <person name="Stevenson B.S."/>
        </authorList>
    </citation>
    <scope>NUCLEOTIDE SEQUENCE [LARGE SCALE GENOMIC DNA]</scope>
    <source>
        <strain evidence="7 8">MP-01</strain>
    </source>
</reference>
<comment type="subcellular location">
    <subcellularLocation>
        <location evidence="1">Membrane</location>
        <topology evidence="1">Multi-pass membrane protein</topology>
    </subcellularLocation>
</comment>
<dbReference type="EMBL" id="JMFG01000022">
    <property type="protein sequence ID" value="KDA53432.1"/>
    <property type="molecule type" value="Genomic_DNA"/>
</dbReference>
<dbReference type="GO" id="GO:0016020">
    <property type="term" value="C:membrane"/>
    <property type="evidence" value="ECO:0007669"/>
    <property type="project" value="UniProtKB-SubCell"/>
</dbReference>
<sequence>MHFWWWLVFGGLVLGALALDLLVFHRHAHRESMREAVTWSVVWVGLGLAFAVFVAVVEGRDSALAYLTAFLIEKSLSVDNLFVFVGLFAYFGVQPENQHRVLFWGILGAIVIRGLFIFVGISLITHFHWVNYLLGAILLATGAKLATGGEEVHPEKNLVVRWAARILPFTKEFHGESFAVKGDRGLRFTPLFLALIAVEATDVMFAVDSIPAVLAISSDPFVVYTSNIFAILGLRALYFVLVGALRSLKYLRPALALILVLVGVKMMVADFYHVETWVSLLVVGVLLGGATVLSLWETSRERKGKNLRSKKRQGGE</sequence>
<organism evidence="7 8">
    <name type="scientific">Thermoanaerobaculum aquaticum</name>
    <dbReference type="NCBI Taxonomy" id="1312852"/>
    <lineage>
        <taxon>Bacteria</taxon>
        <taxon>Pseudomonadati</taxon>
        <taxon>Acidobacteriota</taxon>
        <taxon>Thermoanaerobaculia</taxon>
        <taxon>Thermoanaerobaculales</taxon>
        <taxon>Thermoanaerobaculaceae</taxon>
        <taxon>Thermoanaerobaculum</taxon>
    </lineage>
</organism>
<accession>A0A062XLM7</accession>
<evidence type="ECO:0008006" key="9">
    <source>
        <dbReference type="Google" id="ProtNLM"/>
    </source>
</evidence>
<evidence type="ECO:0000256" key="3">
    <source>
        <dbReference type="ARBA" id="ARBA00022692"/>
    </source>
</evidence>
<keyword evidence="3 6" id="KW-0812">Transmembrane</keyword>
<dbReference type="PANTHER" id="PTHR30238">
    <property type="entry name" value="MEMBRANE BOUND PREDICTED REDOX MODULATOR"/>
    <property type="match status" value="1"/>
</dbReference>
<keyword evidence="5 6" id="KW-0472">Membrane</keyword>
<name>A0A062XLM7_9BACT</name>
<dbReference type="Pfam" id="PF03741">
    <property type="entry name" value="TerC"/>
    <property type="match status" value="1"/>
</dbReference>
<feature type="transmembrane region" description="Helical" evidence="6">
    <location>
        <begin position="278"/>
        <end position="296"/>
    </location>
</feature>
<dbReference type="STRING" id="1312852.EG19_05780"/>
<proteinExistence type="inferred from homology"/>
<feature type="transmembrane region" description="Helical" evidence="6">
    <location>
        <begin position="36"/>
        <end position="57"/>
    </location>
</feature>
<keyword evidence="4 6" id="KW-1133">Transmembrane helix</keyword>
<evidence type="ECO:0000313" key="7">
    <source>
        <dbReference type="EMBL" id="KDA53432.1"/>
    </source>
</evidence>
<evidence type="ECO:0000256" key="4">
    <source>
        <dbReference type="ARBA" id="ARBA00022989"/>
    </source>
</evidence>
<dbReference type="RefSeq" id="WP_038049780.1">
    <property type="nucleotide sequence ID" value="NZ_JMFG01000022.1"/>
</dbReference>
<feature type="transmembrane region" description="Helical" evidence="6">
    <location>
        <begin position="221"/>
        <end position="242"/>
    </location>
</feature>
<dbReference type="Proteomes" id="UP000027284">
    <property type="component" value="Unassembled WGS sequence"/>
</dbReference>
<feature type="transmembrane region" description="Helical" evidence="6">
    <location>
        <begin position="6"/>
        <end position="24"/>
    </location>
</feature>